<dbReference type="InterPro" id="IPR045046">
    <property type="entry name" value="Vps9-like"/>
</dbReference>
<dbReference type="PROSITE" id="PS51205">
    <property type="entry name" value="VPS9"/>
    <property type="match status" value="1"/>
</dbReference>
<keyword evidence="3" id="KW-0862">Zinc</keyword>
<feature type="domain" description="A20-type" evidence="5">
    <location>
        <begin position="12"/>
        <end position="46"/>
    </location>
</feature>
<dbReference type="GO" id="GO:0005829">
    <property type="term" value="C:cytosol"/>
    <property type="evidence" value="ECO:0007669"/>
    <property type="project" value="TreeGrafter"/>
</dbReference>
<evidence type="ECO:0000313" key="8">
    <source>
        <dbReference type="Proteomes" id="UP000801492"/>
    </source>
</evidence>
<feature type="region of interest" description="Disordered" evidence="4">
    <location>
        <begin position="717"/>
        <end position="741"/>
    </location>
</feature>
<dbReference type="Proteomes" id="UP000801492">
    <property type="component" value="Unassembled WGS sequence"/>
</dbReference>
<evidence type="ECO:0000313" key="7">
    <source>
        <dbReference type="EMBL" id="KAF2881227.1"/>
    </source>
</evidence>
<feature type="compositionally biased region" description="Low complexity" evidence="4">
    <location>
        <begin position="717"/>
        <end position="734"/>
    </location>
</feature>
<dbReference type="GO" id="GO:0008270">
    <property type="term" value="F:zinc ion binding"/>
    <property type="evidence" value="ECO:0007669"/>
    <property type="project" value="UniProtKB-KW"/>
</dbReference>
<gene>
    <name evidence="7" type="ORF">ILUMI_24951</name>
</gene>
<proteinExistence type="predicted"/>
<feature type="compositionally biased region" description="Polar residues" evidence="4">
    <location>
        <begin position="636"/>
        <end position="647"/>
    </location>
</feature>
<dbReference type="AlphaFoldDB" id="A0A8K0CBH8"/>
<comment type="caution">
    <text evidence="7">The sequence shown here is derived from an EMBL/GenBank/DDBJ whole genome shotgun (WGS) entry which is preliminary data.</text>
</comment>
<dbReference type="SMART" id="SM00167">
    <property type="entry name" value="VPS9"/>
    <property type="match status" value="1"/>
</dbReference>
<evidence type="ECO:0000259" key="5">
    <source>
        <dbReference type="PROSITE" id="PS51036"/>
    </source>
</evidence>
<sequence length="741" mass="83870">MYATKQPTLRIKQADLKCKNGCGFFGNAEWEGYCSKCYRDYMQKQRERNTSQEKAEHSKARIPGFSKFEEKKRQQIDKKNKYLKNFTPVFRKSSSAKDSGKSERHHELRHSNPEMEKLTAEYITKYGVWGEHVRKDFLKCVNSVYTKILIDIDNKPIEDIAELIQKYYNMFSDRLNRNSVYEEVISDVRDQMLDFFEKFVMIGLYSVLFCPHTTNDEEKDLAIQDRIRKLSWVTAHHLGCCISETSMEVRDLVYTAITDLLGIDSVKAPQEKLACVVRCCRSIMEVLQHCQGAPVSADEFLPALIFIVLKGNPARLKSNIHYVTRFCNDSRLMQGEGGYYFTNLCCAVSFIENLTAESLSMTEEEFKAYMTGVITPVSAWESALVACESMHQLCEHLSLLKNLSERTDAVQKGTGELKENINKFKNEITKKVSSVLAKTPLIIKPRKTLIDFDLHESTNDNLPPPIIPIIKARPLEEIEDGNHNLATTNLFPFENTGNADLQSQNEQQQPAFTNFYEQNLQLQSIGLTSDKQKSTLQLNITPCVPDLQTTELSFDNQSLNLDEQQSGFLELSNVNYDIDFSDLSADNSVAEELTPEKHKSPSFTPDPFSPIGSSCNIAQTPLLPSSAPLLPTTNTAPESTSNPNQTNDFFLPAAEADRVETILDQTEEMCTANLPTPLKPTTSQYSGFSKQGWQIPSIPCNTGDYSSLNMSQSQAWVPNSNVNVTNPNKNNQNNDEFEKQE</sequence>
<dbReference type="PROSITE" id="PS51036">
    <property type="entry name" value="ZF_A20"/>
    <property type="match status" value="1"/>
</dbReference>
<evidence type="ECO:0000259" key="6">
    <source>
        <dbReference type="PROSITE" id="PS51205"/>
    </source>
</evidence>
<feature type="compositionally biased region" description="Low complexity" evidence="4">
    <location>
        <begin position="622"/>
        <end position="635"/>
    </location>
</feature>
<dbReference type="Gene3D" id="1.20.5.4770">
    <property type="match status" value="1"/>
</dbReference>
<evidence type="ECO:0000256" key="2">
    <source>
        <dbReference type="ARBA" id="ARBA00022771"/>
    </source>
</evidence>
<dbReference type="EMBL" id="VTPC01090842">
    <property type="protein sequence ID" value="KAF2881227.1"/>
    <property type="molecule type" value="Genomic_DNA"/>
</dbReference>
<evidence type="ECO:0000256" key="4">
    <source>
        <dbReference type="SAM" id="MobiDB-lite"/>
    </source>
</evidence>
<dbReference type="SUPFAM" id="SSF57716">
    <property type="entry name" value="Glucocorticoid receptor-like (DNA-binding domain)"/>
    <property type="match status" value="1"/>
</dbReference>
<organism evidence="7 8">
    <name type="scientific">Ignelater luminosus</name>
    <name type="common">Cucubano</name>
    <name type="synonym">Pyrophorus luminosus</name>
    <dbReference type="NCBI Taxonomy" id="2038154"/>
    <lineage>
        <taxon>Eukaryota</taxon>
        <taxon>Metazoa</taxon>
        <taxon>Ecdysozoa</taxon>
        <taxon>Arthropoda</taxon>
        <taxon>Hexapoda</taxon>
        <taxon>Insecta</taxon>
        <taxon>Pterygota</taxon>
        <taxon>Neoptera</taxon>
        <taxon>Endopterygota</taxon>
        <taxon>Coleoptera</taxon>
        <taxon>Polyphaga</taxon>
        <taxon>Elateriformia</taxon>
        <taxon>Elateroidea</taxon>
        <taxon>Elateridae</taxon>
        <taxon>Agrypninae</taxon>
        <taxon>Pyrophorini</taxon>
        <taxon>Ignelater</taxon>
    </lineage>
</organism>
<keyword evidence="8" id="KW-1185">Reference proteome</keyword>
<dbReference type="InterPro" id="IPR041545">
    <property type="entry name" value="DUF5601"/>
</dbReference>
<keyword evidence="1" id="KW-0479">Metal-binding</keyword>
<dbReference type="GO" id="GO:0003677">
    <property type="term" value="F:DNA binding"/>
    <property type="evidence" value="ECO:0007669"/>
    <property type="project" value="InterPro"/>
</dbReference>
<dbReference type="PANTHER" id="PTHR23101">
    <property type="entry name" value="RAB GDP/GTP EXCHANGE FACTOR"/>
    <property type="match status" value="1"/>
</dbReference>
<evidence type="ECO:0000256" key="1">
    <source>
        <dbReference type="ARBA" id="ARBA00022723"/>
    </source>
</evidence>
<name>A0A8K0CBH8_IGNLU</name>
<dbReference type="InterPro" id="IPR003123">
    <property type="entry name" value="VPS9"/>
</dbReference>
<dbReference type="Pfam" id="PF18151">
    <property type="entry name" value="DUF5601"/>
    <property type="match status" value="1"/>
</dbReference>
<dbReference type="InterPro" id="IPR002653">
    <property type="entry name" value="Znf_A20"/>
</dbReference>
<evidence type="ECO:0008006" key="9">
    <source>
        <dbReference type="Google" id="ProtNLM"/>
    </source>
</evidence>
<dbReference type="GO" id="GO:0030139">
    <property type="term" value="C:endocytic vesicle"/>
    <property type="evidence" value="ECO:0007669"/>
    <property type="project" value="TreeGrafter"/>
</dbReference>
<feature type="domain" description="VPS9" evidence="6">
    <location>
        <begin position="217"/>
        <end position="360"/>
    </location>
</feature>
<evidence type="ECO:0000256" key="3">
    <source>
        <dbReference type="ARBA" id="ARBA00022833"/>
    </source>
</evidence>
<dbReference type="Pfam" id="PF02204">
    <property type="entry name" value="VPS9"/>
    <property type="match status" value="1"/>
</dbReference>
<dbReference type="SUPFAM" id="SSF109993">
    <property type="entry name" value="VPS9 domain"/>
    <property type="match status" value="1"/>
</dbReference>
<dbReference type="InterPro" id="IPR037191">
    <property type="entry name" value="VPS9_dom_sf"/>
</dbReference>
<keyword evidence="2" id="KW-0863">Zinc-finger</keyword>
<dbReference type="SMART" id="SM00259">
    <property type="entry name" value="ZnF_A20"/>
    <property type="match status" value="1"/>
</dbReference>
<dbReference type="GO" id="GO:0005085">
    <property type="term" value="F:guanyl-nucleotide exchange factor activity"/>
    <property type="evidence" value="ECO:0007669"/>
    <property type="project" value="InterPro"/>
</dbReference>
<dbReference type="PANTHER" id="PTHR23101:SF122">
    <property type="entry name" value="RABAPTIN-5-ASSOCIATED EXCHANGE FACTOR FOR RAB5"/>
    <property type="match status" value="1"/>
</dbReference>
<dbReference type="GO" id="GO:0016192">
    <property type="term" value="P:vesicle-mediated transport"/>
    <property type="evidence" value="ECO:0007669"/>
    <property type="project" value="InterPro"/>
</dbReference>
<dbReference type="OrthoDB" id="300289at2759"/>
<dbReference type="Gene3D" id="1.10.246.120">
    <property type="match status" value="1"/>
</dbReference>
<dbReference type="GO" id="GO:0031267">
    <property type="term" value="F:small GTPase binding"/>
    <property type="evidence" value="ECO:0007669"/>
    <property type="project" value="TreeGrafter"/>
</dbReference>
<dbReference type="Pfam" id="PF01754">
    <property type="entry name" value="zf-A20"/>
    <property type="match status" value="1"/>
</dbReference>
<feature type="region of interest" description="Disordered" evidence="4">
    <location>
        <begin position="622"/>
        <end position="647"/>
    </location>
</feature>
<accession>A0A8K0CBH8</accession>
<dbReference type="Gene3D" id="1.20.1050.80">
    <property type="entry name" value="VPS9 domain"/>
    <property type="match status" value="1"/>
</dbReference>
<protein>
    <recommendedName>
        <fullName evidence="9">Rab5 GDP/GTP exchange factor</fullName>
    </recommendedName>
</protein>
<reference evidence="7" key="1">
    <citation type="submission" date="2019-08" db="EMBL/GenBank/DDBJ databases">
        <title>The genome of the North American firefly Photinus pyralis.</title>
        <authorList>
            <consortium name="Photinus pyralis genome working group"/>
            <person name="Fallon T.R."/>
            <person name="Sander Lower S.E."/>
            <person name="Weng J.-K."/>
        </authorList>
    </citation>
    <scope>NUCLEOTIDE SEQUENCE</scope>
    <source>
        <strain evidence="7">TRF0915ILg1</strain>
        <tissue evidence="7">Whole body</tissue>
    </source>
</reference>